<keyword evidence="4 10" id="KW-0813">Transport</keyword>
<dbReference type="HAMAP" id="MF_00815">
    <property type="entry name" value="ATP_synth_gamma_bact"/>
    <property type="match status" value="1"/>
</dbReference>
<dbReference type="PANTHER" id="PTHR11693:SF22">
    <property type="entry name" value="ATP SYNTHASE SUBUNIT GAMMA, MITOCHONDRIAL"/>
    <property type="match status" value="1"/>
</dbReference>
<dbReference type="SUPFAM" id="SSF52943">
    <property type="entry name" value="ATP synthase (F1-ATPase), gamma subunit"/>
    <property type="match status" value="1"/>
</dbReference>
<comment type="subunit">
    <text evidence="10">F-type ATPases have 2 components, CF(1) - the catalytic core - and CF(0) - the membrane proton channel. CF(1) has five subunits: alpha(3), beta(3), gamma(1), delta(1), epsilon(1). CF(0) has three main subunits: a, b and c.</text>
</comment>
<sequence length="289" mass="33161">MPSSRDIKRKIGSIGKTQQITKAMKMVAAAKLRKVQHTALQFRPYMERFEKVIKYLSEHTPPYENKFLFVRDVKSVEIIVVASDKGLCGGFNHNIIKEAENLIESISSKNKSVSITVVGKKVYDYFRFKGLETKHFYTGMLKNEARFVDAKKIMSVAVKDFLDKKIDEVYIIYNKFVSMLVQRPTVKKVLPISFESEDGEKQKYEKFTFEPSKEAVLSEILLKYVYMSLYDSFLDSLAGEYAARMLAMEAATKNAQDMIKKLTLSYNKARQAAITKELIEITTSIEAMK</sequence>
<reference evidence="11" key="1">
    <citation type="journal article" date="2020" name="mSystems">
        <title>Genome- and Community-Level Interaction Insights into Carbon Utilization and Element Cycling Functions of Hydrothermarchaeota in Hydrothermal Sediment.</title>
        <authorList>
            <person name="Zhou Z."/>
            <person name="Liu Y."/>
            <person name="Xu W."/>
            <person name="Pan J."/>
            <person name="Luo Z.H."/>
            <person name="Li M."/>
        </authorList>
    </citation>
    <scope>NUCLEOTIDE SEQUENCE [LARGE SCALE GENOMIC DNA]</scope>
    <source>
        <strain evidence="11">SpSt-1135</strain>
    </source>
</reference>
<evidence type="ECO:0000256" key="1">
    <source>
        <dbReference type="ARBA" id="ARBA00003456"/>
    </source>
</evidence>
<comment type="function">
    <text evidence="1 10">Produces ATP from ADP in the presence of a proton gradient across the membrane. The gamma chain is believed to be important in regulating ATPase activity and the flow of protons through the CF(0) complex.</text>
</comment>
<evidence type="ECO:0000256" key="2">
    <source>
        <dbReference type="ARBA" id="ARBA00004170"/>
    </source>
</evidence>
<name>A0A7C6A6G1_DESAE</name>
<accession>A0A7C6A6G1</accession>
<keyword evidence="5 10" id="KW-0375">Hydrogen ion transport</keyword>
<dbReference type="Pfam" id="PF00231">
    <property type="entry name" value="ATP-synt"/>
    <property type="match status" value="1"/>
</dbReference>
<dbReference type="PANTHER" id="PTHR11693">
    <property type="entry name" value="ATP SYNTHASE GAMMA CHAIN"/>
    <property type="match status" value="1"/>
</dbReference>
<evidence type="ECO:0000256" key="10">
    <source>
        <dbReference type="HAMAP-Rule" id="MF_00815"/>
    </source>
</evidence>
<comment type="similarity">
    <text evidence="3 10">Belongs to the ATPase gamma chain family.</text>
</comment>
<dbReference type="CDD" id="cd12151">
    <property type="entry name" value="F1-ATPase_gamma"/>
    <property type="match status" value="1"/>
</dbReference>
<dbReference type="InterPro" id="IPR000131">
    <property type="entry name" value="ATP_synth_F1_gsu"/>
</dbReference>
<keyword evidence="8 10" id="KW-0139">CF(1)</keyword>
<dbReference type="GO" id="GO:0045259">
    <property type="term" value="C:proton-transporting ATP synthase complex"/>
    <property type="evidence" value="ECO:0007669"/>
    <property type="project" value="UniProtKB-KW"/>
</dbReference>
<organism evidence="11">
    <name type="scientific">Desulfurella acetivorans</name>
    <dbReference type="NCBI Taxonomy" id="33002"/>
    <lineage>
        <taxon>Bacteria</taxon>
        <taxon>Pseudomonadati</taxon>
        <taxon>Campylobacterota</taxon>
        <taxon>Desulfurellia</taxon>
        <taxon>Desulfurellales</taxon>
        <taxon>Desulfurellaceae</taxon>
        <taxon>Desulfurella</taxon>
    </lineage>
</organism>
<dbReference type="Gene3D" id="3.40.1380.10">
    <property type="match status" value="1"/>
</dbReference>
<protein>
    <recommendedName>
        <fullName evidence="10">ATP synthase gamma chain</fullName>
    </recommendedName>
    <alternativeName>
        <fullName evidence="10">ATP synthase F1 sector gamma subunit</fullName>
    </alternativeName>
    <alternativeName>
        <fullName evidence="10">F-ATPase gamma subunit</fullName>
    </alternativeName>
</protein>
<evidence type="ECO:0000256" key="7">
    <source>
        <dbReference type="ARBA" id="ARBA00023136"/>
    </source>
</evidence>
<evidence type="ECO:0000256" key="4">
    <source>
        <dbReference type="ARBA" id="ARBA00022448"/>
    </source>
</evidence>
<dbReference type="EMBL" id="DRZX01000077">
    <property type="protein sequence ID" value="HHS48560.1"/>
    <property type="molecule type" value="Genomic_DNA"/>
</dbReference>
<dbReference type="GO" id="GO:0046933">
    <property type="term" value="F:proton-transporting ATP synthase activity, rotational mechanism"/>
    <property type="evidence" value="ECO:0007669"/>
    <property type="project" value="UniProtKB-UniRule"/>
</dbReference>
<dbReference type="Gene3D" id="1.10.287.80">
    <property type="entry name" value="ATP synthase, gamma subunit, helix hairpin domain"/>
    <property type="match status" value="1"/>
</dbReference>
<evidence type="ECO:0000256" key="9">
    <source>
        <dbReference type="ARBA" id="ARBA00023310"/>
    </source>
</evidence>
<keyword evidence="6 10" id="KW-0406">Ion transport</keyword>
<evidence type="ECO:0000256" key="8">
    <source>
        <dbReference type="ARBA" id="ARBA00023196"/>
    </source>
</evidence>
<dbReference type="PRINTS" id="PR00126">
    <property type="entry name" value="ATPASEGAMMA"/>
</dbReference>
<evidence type="ECO:0000256" key="3">
    <source>
        <dbReference type="ARBA" id="ARBA00007681"/>
    </source>
</evidence>
<comment type="subcellular location">
    <subcellularLocation>
        <location evidence="10">Cell membrane</location>
        <topology evidence="10">Peripheral membrane protein</topology>
    </subcellularLocation>
    <subcellularLocation>
        <location evidence="2">Membrane</location>
        <topology evidence="2">Peripheral membrane protein</topology>
    </subcellularLocation>
</comment>
<keyword evidence="9 10" id="KW-0066">ATP synthesis</keyword>
<keyword evidence="10" id="KW-1003">Cell membrane</keyword>
<dbReference type="GO" id="GO:0042777">
    <property type="term" value="P:proton motive force-driven plasma membrane ATP synthesis"/>
    <property type="evidence" value="ECO:0007669"/>
    <property type="project" value="UniProtKB-UniRule"/>
</dbReference>
<evidence type="ECO:0000256" key="5">
    <source>
        <dbReference type="ARBA" id="ARBA00022781"/>
    </source>
</evidence>
<dbReference type="Proteomes" id="UP000886400">
    <property type="component" value="Unassembled WGS sequence"/>
</dbReference>
<dbReference type="GO" id="GO:0005886">
    <property type="term" value="C:plasma membrane"/>
    <property type="evidence" value="ECO:0007669"/>
    <property type="project" value="UniProtKB-SubCell"/>
</dbReference>
<evidence type="ECO:0000256" key="6">
    <source>
        <dbReference type="ARBA" id="ARBA00023065"/>
    </source>
</evidence>
<evidence type="ECO:0000313" key="11">
    <source>
        <dbReference type="EMBL" id="HHS48560.1"/>
    </source>
</evidence>
<dbReference type="InterPro" id="IPR035968">
    <property type="entry name" value="ATP_synth_F1_ATPase_gsu"/>
</dbReference>
<dbReference type="AlphaFoldDB" id="A0A7C6A6G1"/>
<comment type="caution">
    <text evidence="11">The sequence shown here is derived from an EMBL/GenBank/DDBJ whole genome shotgun (WGS) entry which is preliminary data.</text>
</comment>
<gene>
    <name evidence="10 11" type="primary">atpG</name>
    <name evidence="11" type="ORF">ENM99_01675</name>
</gene>
<dbReference type="GO" id="GO:0005524">
    <property type="term" value="F:ATP binding"/>
    <property type="evidence" value="ECO:0007669"/>
    <property type="project" value="UniProtKB-UniRule"/>
</dbReference>
<dbReference type="NCBIfam" id="TIGR01146">
    <property type="entry name" value="ATPsyn_F1gamma"/>
    <property type="match status" value="1"/>
</dbReference>
<proteinExistence type="inferred from homology"/>
<keyword evidence="7 10" id="KW-0472">Membrane</keyword>